<evidence type="ECO:0008006" key="3">
    <source>
        <dbReference type="Google" id="ProtNLM"/>
    </source>
</evidence>
<dbReference type="Proteomes" id="UP000000442">
    <property type="component" value="Chromosome"/>
</dbReference>
<evidence type="ECO:0000313" key="2">
    <source>
        <dbReference type="Proteomes" id="UP000000442"/>
    </source>
</evidence>
<dbReference type="KEGG" id="dat:HRM2_21920"/>
<sequence>MGLEKSANKQPLQKRTSTRSLIEPSDTGHLLEALIQGRKYQFKVLNICRGGIGMLVIKAQKEVLPLLKSGSIMDMDYINPKGVLGIKVEFRHITPLISGPYKGGYCVGFSMSI</sequence>
<reference evidence="1 2" key="1">
    <citation type="journal article" date="2009" name="Environ. Microbiol.">
        <title>Genome sequence of Desulfobacterium autotrophicum HRM2, a marine sulfate reducer oxidizing organic carbon completely to carbon dioxide.</title>
        <authorList>
            <person name="Strittmatter A.W."/>
            <person name="Liesegang H."/>
            <person name="Rabus R."/>
            <person name="Decker I."/>
            <person name="Amann J."/>
            <person name="Andres S."/>
            <person name="Henne A."/>
            <person name="Fricke W.F."/>
            <person name="Martinez-Arias R."/>
            <person name="Bartels D."/>
            <person name="Goesmann A."/>
            <person name="Krause L."/>
            <person name="Puehler A."/>
            <person name="Klenk H.P."/>
            <person name="Richter M."/>
            <person name="Schuler M."/>
            <person name="Gloeckner F.O."/>
            <person name="Meyerdierks A."/>
            <person name="Gottschalk G."/>
            <person name="Amann R."/>
        </authorList>
    </citation>
    <scope>NUCLEOTIDE SEQUENCE [LARGE SCALE GENOMIC DNA]</scope>
    <source>
        <strain evidence="2">ATCC 43914 / DSM 3382 / HRM2</strain>
    </source>
</reference>
<organism evidence="1 2">
    <name type="scientific">Desulforapulum autotrophicum (strain ATCC 43914 / DSM 3382 / VKM B-1955 / HRM2)</name>
    <name type="common">Desulfobacterium autotrophicum</name>
    <dbReference type="NCBI Taxonomy" id="177437"/>
    <lineage>
        <taxon>Bacteria</taxon>
        <taxon>Pseudomonadati</taxon>
        <taxon>Thermodesulfobacteriota</taxon>
        <taxon>Desulfobacteria</taxon>
        <taxon>Desulfobacterales</taxon>
        <taxon>Desulfobacteraceae</taxon>
        <taxon>Desulforapulum</taxon>
    </lineage>
</organism>
<evidence type="ECO:0000313" key="1">
    <source>
        <dbReference type="EMBL" id="ACN15290.1"/>
    </source>
</evidence>
<dbReference type="AlphaFoldDB" id="C0QDM6"/>
<accession>C0QDM6</accession>
<dbReference type="STRING" id="177437.HRM2_21920"/>
<proteinExistence type="predicted"/>
<gene>
    <name evidence="1" type="ordered locus">HRM2_21920</name>
</gene>
<keyword evidence="2" id="KW-1185">Reference proteome</keyword>
<dbReference type="EMBL" id="CP001087">
    <property type="protein sequence ID" value="ACN15290.1"/>
    <property type="molecule type" value="Genomic_DNA"/>
</dbReference>
<dbReference type="RefSeq" id="WP_015904059.1">
    <property type="nucleotide sequence ID" value="NC_012108.1"/>
</dbReference>
<name>C0QDM6_DESAH</name>
<dbReference type="HOGENOM" id="CLU_2129387_0_0_7"/>
<protein>
    <recommendedName>
        <fullName evidence="3">PilZ domain-containing protein</fullName>
    </recommendedName>
</protein>